<protein>
    <submittedName>
        <fullName evidence="2">Uncharacterized protein</fullName>
    </submittedName>
</protein>
<evidence type="ECO:0000313" key="2">
    <source>
        <dbReference type="EMBL" id="CAI3993164.1"/>
    </source>
</evidence>
<dbReference type="EMBL" id="CAMXCT010001798">
    <property type="protein sequence ID" value="CAI3993164.1"/>
    <property type="molecule type" value="Genomic_DNA"/>
</dbReference>
<reference evidence="2" key="1">
    <citation type="submission" date="2022-10" db="EMBL/GenBank/DDBJ databases">
        <authorList>
            <person name="Chen Y."/>
            <person name="Dougan E. K."/>
            <person name="Chan C."/>
            <person name="Rhodes N."/>
            <person name="Thang M."/>
        </authorList>
    </citation>
    <scope>NUCLEOTIDE SEQUENCE</scope>
</reference>
<proteinExistence type="predicted"/>
<sequence>MSRQRQCLEPQCAAAEPKTESPASFAECSPSSAGLYKPEAGDLLPIIASEYFVLELRAAHTSGFKLRNSSSSSDNQRATKHLPGLALASTTFTPTTVTDSHAGAVPTLKRIGGKGEHKTRDLSSAVNREWYTGNHW</sequence>
<name>A0A9P1CJC5_9DINO</name>
<dbReference type="EMBL" id="CAMXCT030001798">
    <property type="protein sequence ID" value="CAL4780476.1"/>
    <property type="molecule type" value="Genomic_DNA"/>
</dbReference>
<comment type="caution">
    <text evidence="2">The sequence shown here is derived from an EMBL/GenBank/DDBJ whole genome shotgun (WGS) entry which is preliminary data.</text>
</comment>
<evidence type="ECO:0000313" key="3">
    <source>
        <dbReference type="EMBL" id="CAL4780476.1"/>
    </source>
</evidence>
<feature type="region of interest" description="Disordered" evidence="1">
    <location>
        <begin position="1"/>
        <end position="31"/>
    </location>
</feature>
<keyword evidence="4" id="KW-1185">Reference proteome</keyword>
<reference evidence="3 4" key="2">
    <citation type="submission" date="2024-05" db="EMBL/GenBank/DDBJ databases">
        <authorList>
            <person name="Chen Y."/>
            <person name="Shah S."/>
            <person name="Dougan E. K."/>
            <person name="Thang M."/>
            <person name="Chan C."/>
        </authorList>
    </citation>
    <scope>NUCLEOTIDE SEQUENCE [LARGE SCALE GENOMIC DNA]</scope>
</reference>
<dbReference type="EMBL" id="CAMXCT020001798">
    <property type="protein sequence ID" value="CAL1146539.1"/>
    <property type="molecule type" value="Genomic_DNA"/>
</dbReference>
<evidence type="ECO:0000313" key="4">
    <source>
        <dbReference type="Proteomes" id="UP001152797"/>
    </source>
</evidence>
<dbReference type="AlphaFoldDB" id="A0A9P1CJC5"/>
<gene>
    <name evidence="2" type="ORF">C1SCF055_LOCUS19938</name>
</gene>
<accession>A0A9P1CJC5</accession>
<organism evidence="2">
    <name type="scientific">Cladocopium goreaui</name>
    <dbReference type="NCBI Taxonomy" id="2562237"/>
    <lineage>
        <taxon>Eukaryota</taxon>
        <taxon>Sar</taxon>
        <taxon>Alveolata</taxon>
        <taxon>Dinophyceae</taxon>
        <taxon>Suessiales</taxon>
        <taxon>Symbiodiniaceae</taxon>
        <taxon>Cladocopium</taxon>
    </lineage>
</organism>
<dbReference type="Proteomes" id="UP001152797">
    <property type="component" value="Unassembled WGS sequence"/>
</dbReference>
<evidence type="ECO:0000256" key="1">
    <source>
        <dbReference type="SAM" id="MobiDB-lite"/>
    </source>
</evidence>